<evidence type="ECO:0000313" key="4">
    <source>
        <dbReference type="Proteomes" id="UP000827549"/>
    </source>
</evidence>
<evidence type="ECO:0000256" key="1">
    <source>
        <dbReference type="ARBA" id="ARBA00008433"/>
    </source>
</evidence>
<sequence>MRSGSDESFLPQIVGLFYTDFDTVAGPQVRHQVPENLITSPGQDAGAPSRSVSRSRSRPRSGSLRHASPVRPAQRSQPKLLDFSSIAEFVIPKPPLFGKLVSCRAPGAWDVGDEGQRNEFEFDERGRPEWDASNRRGKHEYRIIGLASVLGEETRKYDRNQYIWNLCFVFRATARLEAFEPVVRKVARILRSAEIESAYLSNPKPEHTPTLAVLEQLFEDLNSYSETSIPLDGFNTLELKLFPFYPNPPDVTDWDVPIALVNINELKDDNWDITAARVAQHINGINHSARIAQLADADPALVRETLRHMLFYQVIMMVDIFQYSNMYAVTPAFPRLTADETVMEECGPYVTRAGSPVLDWPILAALYTKLTPGTTVHQWCEANGIVAKGIDPRRFTSFGIIKGFLRRVQRWPVIVDRTAPLLLGSGLGPGPATLAVGAAAQGGLGPPVSHEPSKRRVGFQHSAGQSRGGDSTFSRAQTLAGDSQFTLRSTGSATSMQLGASPSGSTVGIAPRTPPSVVARSPGRKIGLGGRADNTGRSLNSAADTHPSISSRRTNGNGTLRSGGGAAGISSFHSIAAARARDGGRQFEREDELIGYLDGNHHADEIQVRMGMSWTQLEKVLGLDVLDDGVGTKGVAVVYR</sequence>
<dbReference type="RefSeq" id="XP_062628562.1">
    <property type="nucleotide sequence ID" value="XM_062772578.1"/>
</dbReference>
<dbReference type="Pfam" id="PF06218">
    <property type="entry name" value="NPR2"/>
    <property type="match status" value="3"/>
</dbReference>
<keyword evidence="4" id="KW-1185">Reference proteome</keyword>
<reference evidence="3" key="1">
    <citation type="submission" date="2023-10" db="EMBL/GenBank/DDBJ databases">
        <authorList>
            <person name="Noh H."/>
        </authorList>
    </citation>
    <scope>NUCLEOTIDE SEQUENCE</scope>
    <source>
        <strain evidence="3">DUCC4014</strain>
    </source>
</reference>
<dbReference type="GO" id="GO:0010508">
    <property type="term" value="P:positive regulation of autophagy"/>
    <property type="evidence" value="ECO:0007669"/>
    <property type="project" value="TreeGrafter"/>
</dbReference>
<feature type="compositionally biased region" description="Polar residues" evidence="2">
    <location>
        <begin position="535"/>
        <end position="560"/>
    </location>
</feature>
<feature type="compositionally biased region" description="Polar residues" evidence="2">
    <location>
        <begin position="462"/>
        <end position="474"/>
    </location>
</feature>
<name>A0AAF1BLR6_9TREE</name>
<dbReference type="GO" id="GO:1990130">
    <property type="term" value="C:GATOR1 complex"/>
    <property type="evidence" value="ECO:0007669"/>
    <property type="project" value="TreeGrafter"/>
</dbReference>
<dbReference type="AlphaFoldDB" id="A0AAF1BLR6"/>
<feature type="region of interest" description="Disordered" evidence="2">
    <location>
        <begin position="492"/>
        <end position="565"/>
    </location>
</feature>
<dbReference type="GO" id="GO:1904262">
    <property type="term" value="P:negative regulation of TORC1 signaling"/>
    <property type="evidence" value="ECO:0007669"/>
    <property type="project" value="TreeGrafter"/>
</dbReference>
<feature type="region of interest" description="Disordered" evidence="2">
    <location>
        <begin position="36"/>
        <end position="76"/>
    </location>
</feature>
<dbReference type="InterPro" id="IPR009348">
    <property type="entry name" value="NPR2-like"/>
</dbReference>
<comment type="similarity">
    <text evidence="1">Belongs to the NPR2 family.</text>
</comment>
<dbReference type="PANTHER" id="PTHR12991:SF10">
    <property type="entry name" value="GATOR COMPLEX PROTEIN NPRL2"/>
    <property type="match status" value="1"/>
</dbReference>
<dbReference type="GO" id="GO:0005774">
    <property type="term" value="C:vacuolar membrane"/>
    <property type="evidence" value="ECO:0007669"/>
    <property type="project" value="TreeGrafter"/>
</dbReference>
<proteinExistence type="inferred from homology"/>
<accession>A0AAF1BLR6</accession>
<evidence type="ECO:0000256" key="2">
    <source>
        <dbReference type="SAM" id="MobiDB-lite"/>
    </source>
</evidence>
<protein>
    <submittedName>
        <fullName evidence="3">Nitrogen permease regulator 2</fullName>
    </submittedName>
</protein>
<dbReference type="EMBL" id="CP086717">
    <property type="protein sequence ID" value="WOO82530.1"/>
    <property type="molecule type" value="Genomic_DNA"/>
</dbReference>
<dbReference type="GO" id="GO:0005096">
    <property type="term" value="F:GTPase activator activity"/>
    <property type="evidence" value="ECO:0007669"/>
    <property type="project" value="TreeGrafter"/>
</dbReference>
<dbReference type="PANTHER" id="PTHR12991">
    <property type="entry name" value="NITROGEN PERMEASE REGULATOR 2/TUMOR SUPPRESSOR CANDIDATE 4"/>
    <property type="match status" value="1"/>
</dbReference>
<gene>
    <name evidence="3" type="primary">SPAC23H3.03c</name>
    <name evidence="3" type="ORF">LOC62_04G006015</name>
</gene>
<feature type="region of interest" description="Disordered" evidence="2">
    <location>
        <begin position="443"/>
        <end position="474"/>
    </location>
</feature>
<feature type="compositionally biased region" description="Polar residues" evidence="2">
    <location>
        <begin position="492"/>
        <end position="506"/>
    </location>
</feature>
<organism evidence="3 4">
    <name type="scientific">Vanrija pseudolonga</name>
    <dbReference type="NCBI Taxonomy" id="143232"/>
    <lineage>
        <taxon>Eukaryota</taxon>
        <taxon>Fungi</taxon>
        <taxon>Dikarya</taxon>
        <taxon>Basidiomycota</taxon>
        <taxon>Agaricomycotina</taxon>
        <taxon>Tremellomycetes</taxon>
        <taxon>Trichosporonales</taxon>
        <taxon>Trichosporonaceae</taxon>
        <taxon>Vanrija</taxon>
    </lineage>
</organism>
<dbReference type="GeneID" id="87809242"/>
<evidence type="ECO:0000313" key="3">
    <source>
        <dbReference type="EMBL" id="WOO82530.1"/>
    </source>
</evidence>
<dbReference type="Proteomes" id="UP000827549">
    <property type="component" value="Chromosome 4"/>
</dbReference>